<evidence type="ECO:0000256" key="5">
    <source>
        <dbReference type="ARBA" id="ARBA00022980"/>
    </source>
</evidence>
<dbReference type="AlphaFoldDB" id="A0A5A9XQ31"/>
<keyword evidence="3 8" id="KW-0699">rRNA-binding</keyword>
<dbReference type="GO" id="GO:0070181">
    <property type="term" value="F:small ribosomal subunit rRNA binding"/>
    <property type="evidence" value="ECO:0007669"/>
    <property type="project" value="TreeGrafter"/>
</dbReference>
<comment type="function">
    <text evidence="1 8">Binds directly to 16S ribosomal RNA.</text>
</comment>
<feature type="region of interest" description="Disordered" evidence="9">
    <location>
        <begin position="1"/>
        <end position="22"/>
    </location>
</feature>
<dbReference type="PANTHER" id="PTHR33398:SF1">
    <property type="entry name" value="SMALL RIBOSOMAL SUBUNIT PROTEIN BS20C"/>
    <property type="match status" value="1"/>
</dbReference>
<dbReference type="GO" id="GO:0003735">
    <property type="term" value="F:structural constituent of ribosome"/>
    <property type="evidence" value="ECO:0007669"/>
    <property type="project" value="InterPro"/>
</dbReference>
<comment type="caution">
    <text evidence="10">The sequence shown here is derived from an EMBL/GenBank/DDBJ whole genome shotgun (WGS) entry which is preliminary data.</text>
</comment>
<evidence type="ECO:0000256" key="7">
    <source>
        <dbReference type="ARBA" id="ARBA00035136"/>
    </source>
</evidence>
<evidence type="ECO:0000256" key="2">
    <source>
        <dbReference type="ARBA" id="ARBA00007634"/>
    </source>
</evidence>
<evidence type="ECO:0000256" key="4">
    <source>
        <dbReference type="ARBA" id="ARBA00022884"/>
    </source>
</evidence>
<evidence type="ECO:0000313" key="10">
    <source>
        <dbReference type="EMBL" id="KAA0895242.1"/>
    </source>
</evidence>
<reference evidence="10 11" key="1">
    <citation type="submission" date="2019-04" db="EMBL/GenBank/DDBJ databases">
        <title>Geobacter ruber sp. nov., ferric-reducing bacteria isolated from paddy soil.</title>
        <authorList>
            <person name="Xu Z."/>
            <person name="Masuda Y."/>
            <person name="Itoh H."/>
            <person name="Senoo K."/>
        </authorList>
    </citation>
    <scope>NUCLEOTIDE SEQUENCE [LARGE SCALE GENOMIC DNA]</scope>
    <source>
        <strain evidence="10 11">Red88</strain>
    </source>
</reference>
<dbReference type="GO" id="GO:0015935">
    <property type="term" value="C:small ribosomal subunit"/>
    <property type="evidence" value="ECO:0007669"/>
    <property type="project" value="TreeGrafter"/>
</dbReference>
<dbReference type="RefSeq" id="WP_149305823.1">
    <property type="nucleotide sequence ID" value="NZ_SRSD01000001.1"/>
</dbReference>
<evidence type="ECO:0000256" key="1">
    <source>
        <dbReference type="ARBA" id="ARBA00003134"/>
    </source>
</evidence>
<accession>A0A5A9XQ31</accession>
<dbReference type="GO" id="GO:0006412">
    <property type="term" value="P:translation"/>
    <property type="evidence" value="ECO:0007669"/>
    <property type="project" value="UniProtKB-UniRule"/>
</dbReference>
<protein>
    <recommendedName>
        <fullName evidence="7 8">Small ribosomal subunit protein bS20</fullName>
    </recommendedName>
</protein>
<keyword evidence="11" id="KW-1185">Reference proteome</keyword>
<name>A0A5A9XQ31_9BACT</name>
<dbReference type="Proteomes" id="UP000324298">
    <property type="component" value="Unassembled WGS sequence"/>
</dbReference>
<dbReference type="FunFam" id="1.20.58.110:FF:000001">
    <property type="entry name" value="30S ribosomal protein S20"/>
    <property type="match status" value="1"/>
</dbReference>
<proteinExistence type="inferred from homology"/>
<comment type="similarity">
    <text evidence="2 8">Belongs to the bacterial ribosomal protein bS20 family.</text>
</comment>
<dbReference type="HAMAP" id="MF_00500">
    <property type="entry name" value="Ribosomal_bS20"/>
    <property type="match status" value="1"/>
</dbReference>
<dbReference type="InterPro" id="IPR002583">
    <property type="entry name" value="Ribosomal_bS20"/>
</dbReference>
<dbReference type="Gene3D" id="1.20.58.110">
    <property type="entry name" value="Ribosomal protein S20"/>
    <property type="match status" value="1"/>
</dbReference>
<keyword evidence="4 8" id="KW-0694">RNA-binding</keyword>
<evidence type="ECO:0000256" key="8">
    <source>
        <dbReference type="HAMAP-Rule" id="MF_00500"/>
    </source>
</evidence>
<organism evidence="10 11">
    <name type="scientific">Oryzomonas rubra</name>
    <dbReference type="NCBI Taxonomy" id="2509454"/>
    <lineage>
        <taxon>Bacteria</taxon>
        <taxon>Pseudomonadati</taxon>
        <taxon>Thermodesulfobacteriota</taxon>
        <taxon>Desulfuromonadia</taxon>
        <taxon>Geobacterales</taxon>
        <taxon>Geobacteraceae</taxon>
        <taxon>Oryzomonas</taxon>
    </lineage>
</organism>
<gene>
    <name evidence="8" type="primary">rpsT</name>
    <name evidence="10" type="ORF">ET418_01600</name>
</gene>
<evidence type="ECO:0000256" key="6">
    <source>
        <dbReference type="ARBA" id="ARBA00023274"/>
    </source>
</evidence>
<sequence length="87" mass="9525">MAHHKSAIKRIKQNAKRNARNRHVTSTLKTYIKRVREAVEAKDKEAATAALKAAIPVIDASASKGVIHNSNASRNVSRLTRLVNTLG</sequence>
<evidence type="ECO:0000313" key="11">
    <source>
        <dbReference type="Proteomes" id="UP000324298"/>
    </source>
</evidence>
<dbReference type="InterPro" id="IPR036510">
    <property type="entry name" value="Ribosomal_bS20_sf"/>
</dbReference>
<dbReference type="SUPFAM" id="SSF46992">
    <property type="entry name" value="Ribosomal protein S20"/>
    <property type="match status" value="1"/>
</dbReference>
<dbReference type="Pfam" id="PF01649">
    <property type="entry name" value="Ribosomal_S20p"/>
    <property type="match status" value="1"/>
</dbReference>
<evidence type="ECO:0000256" key="9">
    <source>
        <dbReference type="SAM" id="MobiDB-lite"/>
    </source>
</evidence>
<keyword evidence="6 8" id="KW-0687">Ribonucleoprotein</keyword>
<dbReference type="EMBL" id="SRSD01000001">
    <property type="protein sequence ID" value="KAA0895242.1"/>
    <property type="molecule type" value="Genomic_DNA"/>
</dbReference>
<dbReference type="GO" id="GO:0005829">
    <property type="term" value="C:cytosol"/>
    <property type="evidence" value="ECO:0007669"/>
    <property type="project" value="TreeGrafter"/>
</dbReference>
<dbReference type="NCBIfam" id="TIGR00029">
    <property type="entry name" value="S20"/>
    <property type="match status" value="1"/>
</dbReference>
<keyword evidence="5 8" id="KW-0689">Ribosomal protein</keyword>
<evidence type="ECO:0000256" key="3">
    <source>
        <dbReference type="ARBA" id="ARBA00022730"/>
    </source>
</evidence>
<dbReference type="PANTHER" id="PTHR33398">
    <property type="entry name" value="30S RIBOSOMAL PROTEIN S20"/>
    <property type="match status" value="1"/>
</dbReference>
<dbReference type="OrthoDB" id="9807974at2"/>